<name>A0ABV9H7N7_9HYPH</name>
<protein>
    <recommendedName>
        <fullName evidence="6 9">UDP-glucose 4-epimerase</fullName>
        <ecNumber evidence="5 9">5.1.3.2</ecNumber>
    </recommendedName>
</protein>
<organism evidence="11 12">
    <name type="scientific">Daeguia caeni</name>
    <dbReference type="NCBI Taxonomy" id="439612"/>
    <lineage>
        <taxon>Bacteria</taxon>
        <taxon>Pseudomonadati</taxon>
        <taxon>Pseudomonadota</taxon>
        <taxon>Alphaproteobacteria</taxon>
        <taxon>Hyphomicrobiales</taxon>
        <taxon>Brucellaceae</taxon>
        <taxon>Daeguia</taxon>
    </lineage>
</organism>
<dbReference type="CDD" id="cd05247">
    <property type="entry name" value="UDP_G4E_1_SDR_e"/>
    <property type="match status" value="1"/>
</dbReference>
<dbReference type="InterPro" id="IPR036291">
    <property type="entry name" value="NAD(P)-bd_dom_sf"/>
</dbReference>
<evidence type="ECO:0000256" key="5">
    <source>
        <dbReference type="ARBA" id="ARBA00013189"/>
    </source>
</evidence>
<keyword evidence="12" id="KW-1185">Reference proteome</keyword>
<dbReference type="EC" id="5.1.3.2" evidence="5 9"/>
<dbReference type="InterPro" id="IPR005886">
    <property type="entry name" value="UDP_G4E"/>
</dbReference>
<dbReference type="NCBIfam" id="TIGR01179">
    <property type="entry name" value="galE"/>
    <property type="match status" value="1"/>
</dbReference>
<keyword evidence="9" id="KW-0119">Carbohydrate metabolism</keyword>
<gene>
    <name evidence="11" type="primary">galE</name>
    <name evidence="11" type="ORF">ACFO1V_10185</name>
</gene>
<evidence type="ECO:0000259" key="10">
    <source>
        <dbReference type="Pfam" id="PF16363"/>
    </source>
</evidence>
<evidence type="ECO:0000256" key="8">
    <source>
        <dbReference type="ARBA" id="ARBA00023235"/>
    </source>
</evidence>
<dbReference type="NCBIfam" id="NF007956">
    <property type="entry name" value="PRK10675.1"/>
    <property type="match status" value="1"/>
</dbReference>
<comment type="similarity">
    <text evidence="4 9">Belongs to the NAD(P)-dependent epimerase/dehydratase family.</text>
</comment>
<dbReference type="EMBL" id="JBHSEL010000100">
    <property type="protein sequence ID" value="MFC4625581.1"/>
    <property type="molecule type" value="Genomic_DNA"/>
</dbReference>
<accession>A0ABV9H7N7</accession>
<comment type="catalytic activity">
    <reaction evidence="1 9">
        <text>UDP-alpha-D-glucose = UDP-alpha-D-galactose</text>
        <dbReference type="Rhea" id="RHEA:22168"/>
        <dbReference type="ChEBI" id="CHEBI:58885"/>
        <dbReference type="ChEBI" id="CHEBI:66914"/>
        <dbReference type="EC" id="5.1.3.2"/>
    </reaction>
</comment>
<dbReference type="SUPFAM" id="SSF51735">
    <property type="entry name" value="NAD(P)-binding Rossmann-fold domains"/>
    <property type="match status" value="1"/>
</dbReference>
<evidence type="ECO:0000256" key="9">
    <source>
        <dbReference type="RuleBase" id="RU366046"/>
    </source>
</evidence>
<evidence type="ECO:0000313" key="12">
    <source>
        <dbReference type="Proteomes" id="UP001596042"/>
    </source>
</evidence>
<evidence type="ECO:0000256" key="2">
    <source>
        <dbReference type="ARBA" id="ARBA00001911"/>
    </source>
</evidence>
<dbReference type="RefSeq" id="WP_374834420.1">
    <property type="nucleotide sequence ID" value="NZ_JBHEEZ010000051.1"/>
</dbReference>
<evidence type="ECO:0000256" key="1">
    <source>
        <dbReference type="ARBA" id="ARBA00000083"/>
    </source>
</evidence>
<dbReference type="Pfam" id="PF16363">
    <property type="entry name" value="GDP_Man_Dehyd"/>
    <property type="match status" value="1"/>
</dbReference>
<evidence type="ECO:0000256" key="3">
    <source>
        <dbReference type="ARBA" id="ARBA00004947"/>
    </source>
</evidence>
<proteinExistence type="inferred from homology"/>
<comment type="pathway">
    <text evidence="3 9">Carbohydrate metabolism; galactose metabolism.</text>
</comment>
<comment type="subunit">
    <text evidence="9">Homodimer.</text>
</comment>
<reference evidence="12" key="1">
    <citation type="journal article" date="2019" name="Int. J. Syst. Evol. Microbiol.">
        <title>The Global Catalogue of Microorganisms (GCM) 10K type strain sequencing project: providing services to taxonomists for standard genome sequencing and annotation.</title>
        <authorList>
            <consortium name="The Broad Institute Genomics Platform"/>
            <consortium name="The Broad Institute Genome Sequencing Center for Infectious Disease"/>
            <person name="Wu L."/>
            <person name="Ma J."/>
        </authorList>
    </citation>
    <scope>NUCLEOTIDE SEQUENCE [LARGE SCALE GENOMIC DNA]</scope>
    <source>
        <strain evidence="12">CGMCC 1.15731</strain>
    </source>
</reference>
<keyword evidence="8 9" id="KW-0413">Isomerase</keyword>
<dbReference type="PANTHER" id="PTHR43725">
    <property type="entry name" value="UDP-GLUCOSE 4-EPIMERASE"/>
    <property type="match status" value="1"/>
</dbReference>
<dbReference type="Gene3D" id="3.90.25.10">
    <property type="entry name" value="UDP-galactose 4-epimerase, domain 1"/>
    <property type="match status" value="1"/>
</dbReference>
<dbReference type="Proteomes" id="UP001596042">
    <property type="component" value="Unassembled WGS sequence"/>
</dbReference>
<dbReference type="Gene3D" id="3.40.50.720">
    <property type="entry name" value="NAD(P)-binding Rossmann-like Domain"/>
    <property type="match status" value="1"/>
</dbReference>
<dbReference type="PANTHER" id="PTHR43725:SF47">
    <property type="entry name" value="UDP-GLUCOSE 4-EPIMERASE"/>
    <property type="match status" value="1"/>
</dbReference>
<sequence length="335" mass="37084">MTILVTGGAGYIGSHACVELINAGYDVVVVDNFDNSSPEVLHRIYEVTGRLPHRAVADIRDRALIEQIIEHHKCTAVMHFAGINASGPSFANPLHYYDCNVLGTLRLLEAMKATGVKTLVYSSSAAVYGTPEFLPYTENHPLSPTSPYGRTKLFIEDMLRDLYASDNSWKIAMPRYFNPVGAHESGLLGEGPKGIPTNLMPMLAEVASGKRERLTIFGNDYPTPDGTCIRDYVHVTDIALGHLKALKKLNEPACFAVNLGTGRGHSVLEVVAAFEQASGQQIPYEFTERRPGDVAEYYADASFAHRFLGWDAKKSLEDICRDCWNWWQNNPQGYN</sequence>
<dbReference type="GO" id="GO:0003978">
    <property type="term" value="F:UDP-glucose 4-epimerase activity"/>
    <property type="evidence" value="ECO:0007669"/>
    <property type="project" value="UniProtKB-EC"/>
</dbReference>
<comment type="caution">
    <text evidence="11">The sequence shown here is derived from an EMBL/GenBank/DDBJ whole genome shotgun (WGS) entry which is preliminary data.</text>
</comment>
<comment type="cofactor">
    <cofactor evidence="2 9">
        <name>NAD(+)</name>
        <dbReference type="ChEBI" id="CHEBI:57540"/>
    </cofactor>
</comment>
<evidence type="ECO:0000256" key="6">
    <source>
        <dbReference type="ARBA" id="ARBA00018569"/>
    </source>
</evidence>
<feature type="domain" description="NAD(P)-binding" evidence="10">
    <location>
        <begin position="4"/>
        <end position="322"/>
    </location>
</feature>
<evidence type="ECO:0000256" key="7">
    <source>
        <dbReference type="ARBA" id="ARBA00023027"/>
    </source>
</evidence>
<dbReference type="InterPro" id="IPR016040">
    <property type="entry name" value="NAD(P)-bd_dom"/>
</dbReference>
<evidence type="ECO:0000313" key="11">
    <source>
        <dbReference type="EMBL" id="MFC4625581.1"/>
    </source>
</evidence>
<evidence type="ECO:0000256" key="4">
    <source>
        <dbReference type="ARBA" id="ARBA00007637"/>
    </source>
</evidence>
<keyword evidence="7 9" id="KW-0520">NAD</keyword>